<keyword evidence="1" id="KW-1133">Transmembrane helix</keyword>
<keyword evidence="1" id="KW-0812">Transmembrane</keyword>
<feature type="transmembrane region" description="Helical" evidence="1">
    <location>
        <begin position="115"/>
        <end position="148"/>
    </location>
</feature>
<proteinExistence type="predicted"/>
<protein>
    <recommendedName>
        <fullName evidence="4">Prepilin type IV endopeptidase peptidase domain-containing protein</fullName>
    </recommendedName>
</protein>
<name>A0ABR6TMH6_9FIRM</name>
<dbReference type="Proteomes" id="UP000713904">
    <property type="component" value="Unassembled WGS sequence"/>
</dbReference>
<accession>A0ABR6TMH6</accession>
<sequence>MFMILYCNLSKLFIFDPIILYRAVFIMPLIIVISTVDINERWVFDEDIISGIIINMGTIVLAFVFGIYGDKVNYIGFIGCYKYLLNAFVGMATLFVVTIIINVSTGSLGMGDVLYFALAGSFCGFGGIFILFFGSFILAGIFCLASYINSRINNVIMNKTIAFTPFISMSLIIYISIFL</sequence>
<feature type="transmembrane region" description="Helical" evidence="1">
    <location>
        <begin position="12"/>
        <end position="36"/>
    </location>
</feature>
<feature type="transmembrane region" description="Helical" evidence="1">
    <location>
        <begin position="48"/>
        <end position="68"/>
    </location>
</feature>
<organism evidence="2 3">
    <name type="scientific">Peptostreptococcus canis</name>
    <dbReference type="NCBI Taxonomy" id="1159213"/>
    <lineage>
        <taxon>Bacteria</taxon>
        <taxon>Bacillati</taxon>
        <taxon>Bacillota</taxon>
        <taxon>Clostridia</taxon>
        <taxon>Peptostreptococcales</taxon>
        <taxon>Peptostreptococcaceae</taxon>
        <taxon>Peptostreptococcus</taxon>
    </lineage>
</organism>
<evidence type="ECO:0008006" key="4">
    <source>
        <dbReference type="Google" id="ProtNLM"/>
    </source>
</evidence>
<keyword evidence="3" id="KW-1185">Reference proteome</keyword>
<evidence type="ECO:0000313" key="2">
    <source>
        <dbReference type="EMBL" id="MBC2576348.1"/>
    </source>
</evidence>
<feature type="transmembrane region" description="Helical" evidence="1">
    <location>
        <begin position="80"/>
        <end position="103"/>
    </location>
</feature>
<dbReference type="Gene3D" id="1.20.120.1220">
    <property type="match status" value="1"/>
</dbReference>
<evidence type="ECO:0000256" key="1">
    <source>
        <dbReference type="SAM" id="Phobius"/>
    </source>
</evidence>
<dbReference type="RefSeq" id="WP_210059784.1">
    <property type="nucleotide sequence ID" value="NZ_JAGGLE010000005.1"/>
</dbReference>
<gene>
    <name evidence="2" type="ORF">HLB29_06580</name>
</gene>
<keyword evidence="1" id="KW-0472">Membrane</keyword>
<evidence type="ECO:0000313" key="3">
    <source>
        <dbReference type="Proteomes" id="UP000713904"/>
    </source>
</evidence>
<reference evidence="2 3" key="1">
    <citation type="submission" date="2020-05" db="EMBL/GenBank/DDBJ databases">
        <title>Draft genome of xy-202 and genomic insight in genome of the genus Peptostreptococcus.</title>
        <authorList>
            <person name="Zhang Z."/>
        </authorList>
    </citation>
    <scope>NUCLEOTIDE SEQUENCE [LARGE SCALE GENOMIC DNA]</scope>
    <source>
        <strain evidence="2 3">DSM 27025</strain>
    </source>
</reference>
<feature type="transmembrane region" description="Helical" evidence="1">
    <location>
        <begin position="160"/>
        <end position="178"/>
    </location>
</feature>
<dbReference type="EMBL" id="JABGBW010000004">
    <property type="protein sequence ID" value="MBC2576348.1"/>
    <property type="molecule type" value="Genomic_DNA"/>
</dbReference>
<comment type="caution">
    <text evidence="2">The sequence shown here is derived from an EMBL/GenBank/DDBJ whole genome shotgun (WGS) entry which is preliminary data.</text>
</comment>